<name>A0A8J7DNY7_9CYAN</name>
<accession>A0A8J7DNY7</accession>
<evidence type="ECO:0000256" key="1">
    <source>
        <dbReference type="ARBA" id="ARBA00004370"/>
    </source>
</evidence>
<evidence type="ECO:0000256" key="2">
    <source>
        <dbReference type="ARBA" id="ARBA00023078"/>
    </source>
</evidence>
<dbReference type="AlphaFoldDB" id="A0A8J7DNY7"/>
<dbReference type="GO" id="GO:0009654">
    <property type="term" value="C:photosystem II oxygen evolving complex"/>
    <property type="evidence" value="ECO:0007669"/>
    <property type="project" value="InterPro"/>
</dbReference>
<evidence type="ECO:0000313" key="5">
    <source>
        <dbReference type="EMBL" id="MBE9115374.1"/>
    </source>
</evidence>
<dbReference type="RefSeq" id="WP_194028463.1">
    <property type="nucleotide sequence ID" value="NZ_JADEWZ010000006.1"/>
</dbReference>
<dbReference type="Gene3D" id="1.20.120.290">
    <property type="entry name" value="Oxygen-evolving enhancer protein 3 (PsbQ), four-helix up-down bundle"/>
    <property type="match status" value="1"/>
</dbReference>
<keyword evidence="4" id="KW-0732">Signal</keyword>
<dbReference type="SUPFAM" id="SSF101112">
    <property type="entry name" value="Oxygen-evolving enhancer protein 3"/>
    <property type="match status" value="1"/>
</dbReference>
<proteinExistence type="predicted"/>
<protein>
    <submittedName>
        <fullName evidence="5">Photosystem II protein PsbQ</fullName>
    </submittedName>
</protein>
<dbReference type="InterPro" id="IPR017487">
    <property type="entry name" value="PSII_PsbQ_cyanobac"/>
</dbReference>
<reference evidence="5" key="1">
    <citation type="submission" date="2020-10" db="EMBL/GenBank/DDBJ databases">
        <authorList>
            <person name="Castelo-Branco R."/>
            <person name="Eusebio N."/>
            <person name="Adriana R."/>
            <person name="Vieira A."/>
            <person name="Brugerolle De Fraissinette N."/>
            <person name="Rezende De Castro R."/>
            <person name="Schneider M.P."/>
            <person name="Vasconcelos V."/>
            <person name="Leao P.N."/>
        </authorList>
    </citation>
    <scope>NUCLEOTIDE SEQUENCE</scope>
    <source>
        <strain evidence="5">LEGE 07157</strain>
    </source>
</reference>
<dbReference type="Proteomes" id="UP000654482">
    <property type="component" value="Unassembled WGS sequence"/>
</dbReference>
<comment type="subcellular location">
    <subcellularLocation>
        <location evidence="1">Membrane</location>
    </subcellularLocation>
</comment>
<feature type="signal peptide" evidence="4">
    <location>
        <begin position="1"/>
        <end position="30"/>
    </location>
</feature>
<dbReference type="GO" id="GO:0005509">
    <property type="term" value="F:calcium ion binding"/>
    <property type="evidence" value="ECO:0007669"/>
    <property type="project" value="InterPro"/>
</dbReference>
<dbReference type="GO" id="GO:0019898">
    <property type="term" value="C:extrinsic component of membrane"/>
    <property type="evidence" value="ECO:0007669"/>
    <property type="project" value="InterPro"/>
</dbReference>
<evidence type="ECO:0000313" key="6">
    <source>
        <dbReference type="Proteomes" id="UP000654482"/>
    </source>
</evidence>
<dbReference type="PROSITE" id="PS51257">
    <property type="entry name" value="PROKAR_LIPOPROTEIN"/>
    <property type="match status" value="1"/>
</dbReference>
<evidence type="ECO:0000256" key="4">
    <source>
        <dbReference type="SAM" id="SignalP"/>
    </source>
</evidence>
<dbReference type="InterPro" id="IPR023222">
    <property type="entry name" value="PsbQ-like_dom_sf"/>
</dbReference>
<dbReference type="InterPro" id="IPR008797">
    <property type="entry name" value="PSII_PsbQ"/>
</dbReference>
<dbReference type="EMBL" id="JADEWZ010000006">
    <property type="protein sequence ID" value="MBE9115374.1"/>
    <property type="molecule type" value="Genomic_DNA"/>
</dbReference>
<keyword evidence="3" id="KW-0472">Membrane</keyword>
<feature type="chain" id="PRO_5035248259" evidence="4">
    <location>
        <begin position="31"/>
        <end position="151"/>
    </location>
</feature>
<dbReference type="NCBIfam" id="TIGR03042">
    <property type="entry name" value="PS_II_psbQ_bact"/>
    <property type="match status" value="1"/>
</dbReference>
<dbReference type="GO" id="GO:0015979">
    <property type="term" value="P:photosynthesis"/>
    <property type="evidence" value="ECO:0007669"/>
    <property type="project" value="InterPro"/>
</dbReference>
<sequence>MKRLPVILSLIFALVATLLVACGSPNVAQAPPTYTPDKVSEIQRYMVPIDKARERLPELGSLIEKEDWIFVRNFIHGPLGQLRGSMSYVARTLLPNDAPKAKTLSEDLFGHLEKIDAASQENNYTAAIQQYKEAVGDFDAFLSLIPGEPES</sequence>
<keyword evidence="6" id="KW-1185">Reference proteome</keyword>
<evidence type="ECO:0000256" key="3">
    <source>
        <dbReference type="ARBA" id="ARBA00023136"/>
    </source>
</evidence>
<dbReference type="Pfam" id="PF05757">
    <property type="entry name" value="PsbQ"/>
    <property type="match status" value="1"/>
</dbReference>
<organism evidence="5 6">
    <name type="scientific">Lusitaniella coriacea LEGE 07157</name>
    <dbReference type="NCBI Taxonomy" id="945747"/>
    <lineage>
        <taxon>Bacteria</taxon>
        <taxon>Bacillati</taxon>
        <taxon>Cyanobacteriota</taxon>
        <taxon>Cyanophyceae</taxon>
        <taxon>Spirulinales</taxon>
        <taxon>Lusitaniellaceae</taxon>
        <taxon>Lusitaniella</taxon>
    </lineage>
</organism>
<gene>
    <name evidence="5" type="primary">psbQ</name>
    <name evidence="5" type="ORF">IQ249_05620</name>
</gene>
<comment type="caution">
    <text evidence="5">The sequence shown here is derived from an EMBL/GenBank/DDBJ whole genome shotgun (WGS) entry which is preliminary data.</text>
</comment>
<keyword evidence="2" id="KW-0793">Thylakoid</keyword>